<dbReference type="PRINTS" id="PR00038">
    <property type="entry name" value="HTHLUXR"/>
</dbReference>
<dbReference type="SMART" id="SM00448">
    <property type="entry name" value="REC"/>
    <property type="match status" value="1"/>
</dbReference>
<reference evidence="8 9" key="1">
    <citation type="submission" date="2019-02" db="EMBL/GenBank/DDBJ databases">
        <title>Deep-cultivation of Planctomycetes and their phenomic and genomic characterization uncovers novel biology.</title>
        <authorList>
            <person name="Wiegand S."/>
            <person name="Jogler M."/>
            <person name="Boedeker C."/>
            <person name="Pinto D."/>
            <person name="Vollmers J."/>
            <person name="Rivas-Marin E."/>
            <person name="Kohn T."/>
            <person name="Peeters S.H."/>
            <person name="Heuer A."/>
            <person name="Rast P."/>
            <person name="Oberbeckmann S."/>
            <person name="Bunk B."/>
            <person name="Jeske O."/>
            <person name="Meyerdierks A."/>
            <person name="Storesund J.E."/>
            <person name="Kallscheuer N."/>
            <person name="Luecker S."/>
            <person name="Lage O.M."/>
            <person name="Pohl T."/>
            <person name="Merkel B.J."/>
            <person name="Hornburger P."/>
            <person name="Mueller R.-W."/>
            <person name="Bruemmer F."/>
            <person name="Labrenz M."/>
            <person name="Spormann A.M."/>
            <person name="Op Den Camp H."/>
            <person name="Overmann J."/>
            <person name="Amann R."/>
            <person name="Jetten M.S.M."/>
            <person name="Mascher T."/>
            <person name="Medema M.H."/>
            <person name="Devos D.P."/>
            <person name="Kaster A.-K."/>
            <person name="Ovreas L."/>
            <person name="Rohde M."/>
            <person name="Galperin M.Y."/>
            <person name="Jogler C."/>
        </authorList>
    </citation>
    <scope>NUCLEOTIDE SEQUENCE [LARGE SCALE GENOMIC DNA]</scope>
    <source>
        <strain evidence="8 9">Pan14r</strain>
    </source>
</reference>
<keyword evidence="3" id="KW-0238">DNA-binding</keyword>
<dbReference type="PROSITE" id="PS00622">
    <property type="entry name" value="HTH_LUXR_1"/>
    <property type="match status" value="1"/>
</dbReference>
<dbReference type="CDD" id="cd06170">
    <property type="entry name" value="LuxR_C_like"/>
    <property type="match status" value="1"/>
</dbReference>
<name>A0A5C5Y862_9PLAN</name>
<organism evidence="8 9">
    <name type="scientific">Crateriforma conspicua</name>
    <dbReference type="NCBI Taxonomy" id="2527996"/>
    <lineage>
        <taxon>Bacteria</taxon>
        <taxon>Pseudomonadati</taxon>
        <taxon>Planctomycetota</taxon>
        <taxon>Planctomycetia</taxon>
        <taxon>Planctomycetales</taxon>
        <taxon>Planctomycetaceae</taxon>
        <taxon>Crateriforma</taxon>
    </lineage>
</organism>
<proteinExistence type="predicted"/>
<dbReference type="SUPFAM" id="SSF52172">
    <property type="entry name" value="CheY-like"/>
    <property type="match status" value="1"/>
</dbReference>
<gene>
    <name evidence="8" type="primary">degU_2</name>
    <name evidence="8" type="ORF">Pan14r_27610</name>
</gene>
<dbReference type="SMART" id="SM00421">
    <property type="entry name" value="HTH_LUXR"/>
    <property type="match status" value="1"/>
</dbReference>
<dbReference type="PROSITE" id="PS50043">
    <property type="entry name" value="HTH_LUXR_2"/>
    <property type="match status" value="1"/>
</dbReference>
<keyword evidence="1 5" id="KW-0597">Phosphoprotein</keyword>
<comment type="caution">
    <text evidence="8">The sequence shown here is derived from an EMBL/GenBank/DDBJ whole genome shotgun (WGS) entry which is preliminary data.</text>
</comment>
<dbReference type="InterPro" id="IPR058245">
    <property type="entry name" value="NreC/VraR/RcsB-like_REC"/>
</dbReference>
<dbReference type="CDD" id="cd17535">
    <property type="entry name" value="REC_NarL-like"/>
    <property type="match status" value="1"/>
</dbReference>
<dbReference type="InterPro" id="IPR036388">
    <property type="entry name" value="WH-like_DNA-bd_sf"/>
</dbReference>
<evidence type="ECO:0000256" key="3">
    <source>
        <dbReference type="ARBA" id="ARBA00023125"/>
    </source>
</evidence>
<dbReference type="GO" id="GO:0006355">
    <property type="term" value="P:regulation of DNA-templated transcription"/>
    <property type="evidence" value="ECO:0007669"/>
    <property type="project" value="InterPro"/>
</dbReference>
<evidence type="ECO:0000259" key="7">
    <source>
        <dbReference type="PROSITE" id="PS50110"/>
    </source>
</evidence>
<evidence type="ECO:0000259" key="6">
    <source>
        <dbReference type="PROSITE" id="PS50043"/>
    </source>
</evidence>
<dbReference type="PANTHER" id="PTHR44688">
    <property type="entry name" value="DNA-BINDING TRANSCRIPTIONAL ACTIVATOR DEVR_DOSR"/>
    <property type="match status" value="1"/>
</dbReference>
<dbReference type="GO" id="GO:0003677">
    <property type="term" value="F:DNA binding"/>
    <property type="evidence" value="ECO:0007669"/>
    <property type="project" value="UniProtKB-KW"/>
</dbReference>
<feature type="modified residue" description="4-aspartylphosphate" evidence="5">
    <location>
        <position position="53"/>
    </location>
</feature>
<keyword evidence="2" id="KW-0805">Transcription regulation</keyword>
<dbReference type="PANTHER" id="PTHR44688:SF16">
    <property type="entry name" value="DNA-BINDING TRANSCRIPTIONAL ACTIVATOR DEVR_DOSR"/>
    <property type="match status" value="1"/>
</dbReference>
<dbReference type="Pfam" id="PF00072">
    <property type="entry name" value="Response_reg"/>
    <property type="match status" value="1"/>
</dbReference>
<protein>
    <submittedName>
        <fullName evidence="8">Transcriptional regulatory protein DegU</fullName>
    </submittedName>
</protein>
<dbReference type="Pfam" id="PF00196">
    <property type="entry name" value="GerE"/>
    <property type="match status" value="1"/>
</dbReference>
<sequence length="211" mass="23048">MFSLMIVDDHPVVCDALSLFLRQYDIDTVATCGTGKDALRQAESRTLDVVLLDVRLPDMDGLLVLEKLLESVNDLPIVMFSGHENPTYVARAAAMGAVDFLDKSASVAVVATTLVEAVQKRSGRNGSQLLRIQNLMQAPVEPEELPDGMPLTSREAQVLRHMGFGLSNREIANSLRISVETVKEHVQNVLRKLNASDRTAAAVRAVREGLV</sequence>
<keyword evidence="4" id="KW-0804">Transcription</keyword>
<dbReference type="InterPro" id="IPR001789">
    <property type="entry name" value="Sig_transdc_resp-reg_receiver"/>
</dbReference>
<evidence type="ECO:0000256" key="5">
    <source>
        <dbReference type="PROSITE-ProRule" id="PRU00169"/>
    </source>
</evidence>
<dbReference type="PROSITE" id="PS50110">
    <property type="entry name" value="RESPONSE_REGULATORY"/>
    <property type="match status" value="1"/>
</dbReference>
<dbReference type="AlphaFoldDB" id="A0A5C5Y862"/>
<feature type="domain" description="HTH luxR-type" evidence="6">
    <location>
        <begin position="144"/>
        <end position="209"/>
    </location>
</feature>
<accession>A0A5C5Y862</accession>
<evidence type="ECO:0000256" key="1">
    <source>
        <dbReference type="ARBA" id="ARBA00022553"/>
    </source>
</evidence>
<dbReference type="InterPro" id="IPR016032">
    <property type="entry name" value="Sig_transdc_resp-reg_C-effctor"/>
</dbReference>
<feature type="domain" description="Response regulatory" evidence="7">
    <location>
        <begin position="3"/>
        <end position="118"/>
    </location>
</feature>
<dbReference type="SUPFAM" id="SSF46894">
    <property type="entry name" value="C-terminal effector domain of the bipartite response regulators"/>
    <property type="match status" value="1"/>
</dbReference>
<dbReference type="GO" id="GO:0000160">
    <property type="term" value="P:phosphorelay signal transduction system"/>
    <property type="evidence" value="ECO:0007669"/>
    <property type="project" value="InterPro"/>
</dbReference>
<evidence type="ECO:0000313" key="9">
    <source>
        <dbReference type="Proteomes" id="UP000317238"/>
    </source>
</evidence>
<evidence type="ECO:0000256" key="4">
    <source>
        <dbReference type="ARBA" id="ARBA00023163"/>
    </source>
</evidence>
<keyword evidence="9" id="KW-1185">Reference proteome</keyword>
<dbReference type="Gene3D" id="1.10.10.10">
    <property type="entry name" value="Winged helix-like DNA-binding domain superfamily/Winged helix DNA-binding domain"/>
    <property type="match status" value="1"/>
</dbReference>
<dbReference type="InterPro" id="IPR011006">
    <property type="entry name" value="CheY-like_superfamily"/>
</dbReference>
<dbReference type="Proteomes" id="UP000317238">
    <property type="component" value="Unassembled WGS sequence"/>
</dbReference>
<dbReference type="Gene3D" id="3.40.50.2300">
    <property type="match status" value="1"/>
</dbReference>
<evidence type="ECO:0000256" key="2">
    <source>
        <dbReference type="ARBA" id="ARBA00023015"/>
    </source>
</evidence>
<evidence type="ECO:0000313" key="8">
    <source>
        <dbReference type="EMBL" id="TWT70455.1"/>
    </source>
</evidence>
<dbReference type="InterPro" id="IPR000792">
    <property type="entry name" value="Tscrpt_reg_LuxR_C"/>
</dbReference>
<dbReference type="EMBL" id="SJPL01000001">
    <property type="protein sequence ID" value="TWT70455.1"/>
    <property type="molecule type" value="Genomic_DNA"/>
</dbReference>